<dbReference type="NCBIfam" id="TIGR00231">
    <property type="entry name" value="small_GTP"/>
    <property type="match status" value="1"/>
</dbReference>
<comment type="function">
    <text evidence="9">One of the essential components for the initiation of protein synthesis. Protects formylmethionyl-tRNA from spontaneous hydrolysis and promotes its binding to the 30S ribosomal subunits. Also involved in the hydrolysis of GTP during the formation of the 70S ribosomal complex.</text>
</comment>
<organism evidence="13 14">
    <name type="scientific">Riccia fluitans</name>
    <dbReference type="NCBI Taxonomy" id="41844"/>
    <lineage>
        <taxon>Eukaryota</taxon>
        <taxon>Viridiplantae</taxon>
        <taxon>Streptophyta</taxon>
        <taxon>Embryophyta</taxon>
        <taxon>Marchantiophyta</taxon>
        <taxon>Marchantiopsida</taxon>
        <taxon>Marchantiidae</taxon>
        <taxon>Marchantiales</taxon>
        <taxon>Ricciaceae</taxon>
        <taxon>Riccia</taxon>
    </lineage>
</organism>
<dbReference type="CDD" id="cd01887">
    <property type="entry name" value="IF2_eIF5B"/>
    <property type="match status" value="1"/>
</dbReference>
<evidence type="ECO:0000256" key="9">
    <source>
        <dbReference type="ARBA" id="ARBA00025162"/>
    </source>
</evidence>
<dbReference type="InterPro" id="IPR027417">
    <property type="entry name" value="P-loop_NTPase"/>
</dbReference>
<dbReference type="GO" id="GO:0003743">
    <property type="term" value="F:translation initiation factor activity"/>
    <property type="evidence" value="ECO:0007669"/>
    <property type="project" value="UniProtKB-KW"/>
</dbReference>
<dbReference type="PANTHER" id="PTHR43381:SF20">
    <property type="entry name" value="TRANSLATION INITIATION FACTOR IF-2, MITOCHONDRIAL"/>
    <property type="match status" value="1"/>
</dbReference>
<dbReference type="PROSITE" id="PS51722">
    <property type="entry name" value="G_TR_2"/>
    <property type="match status" value="1"/>
</dbReference>
<dbReference type="Pfam" id="PF11987">
    <property type="entry name" value="IF-2"/>
    <property type="match status" value="1"/>
</dbReference>
<sequence>MLLSPETWRQRCVSNAETDAPSKITLTQVLDRPTNRDGGWPETSPVGLCLGFLLIEVFEGIGSRGRHACDAAGEEASLSPLLKRWITKSAFRKEAAGSTQTLPKTFGQKKSGAQGLKLQKHGRELKAAPILIPVRPAVPPRRVRRGVMKARPPVVTVMGHVDHGKTSLLDALRETSLAAKEAGGITQHLGAFEVSMKSGASLTFLDTPGHAAFSQMRARGAAVTDIVVLVVAADDGVMPQTREAMKHAADAKVPVVVAINKCDKPEANPERVKQQLAAEGLELEDIGGDVQVVEISATKKTGLDELEVALLLQAEMMDLQASAEDDVHAVVVEARIDRGQGPLATAIVREGTLKPGQYIVVGAQWGRIRALRNMLGRQIPSAGPSIPVEIDGLKGVPEAGDEVVVVASEEQARTLSEERFLVLEAERLQRMSRQNSDSVPESTEAEEENIEKKEMVVLVKADVQGTAQAVSQALEGLSSPQVAVNIVHAGVGPVSQSDVALAEACGACVVGFNVRAMAGAVDAAAKRAKIKVCQHRIIYHLLEDIGNMIVSMAPGTKETRVAGQAEILSVFEIKGKGRECRGASKIAGCRVVDGKLTRDSRVRVIRSGDVLFEGPCTSLRREKDDVETVVKGTECGLVLKDWIDFQVGDVIHCIEDVRRMPKFVSSQSGAVRIEC</sequence>
<evidence type="ECO:0000313" key="13">
    <source>
        <dbReference type="EMBL" id="KAL2654137.1"/>
    </source>
</evidence>
<evidence type="ECO:0000256" key="4">
    <source>
        <dbReference type="ARBA" id="ARBA00022741"/>
    </source>
</evidence>
<dbReference type="FunFam" id="3.40.50.300:FF:000019">
    <property type="entry name" value="Translation initiation factor IF-2"/>
    <property type="match status" value="1"/>
</dbReference>
<dbReference type="InterPro" id="IPR000178">
    <property type="entry name" value="TF_IF2_bacterial-like"/>
</dbReference>
<dbReference type="InterPro" id="IPR053905">
    <property type="entry name" value="EF-G-like_DII"/>
</dbReference>
<keyword evidence="3" id="KW-0396">Initiation factor</keyword>
<dbReference type="FunFam" id="2.40.30.10:FF:000008">
    <property type="entry name" value="Translation initiation factor IF-2"/>
    <property type="match status" value="1"/>
</dbReference>
<keyword evidence="4" id="KW-0547">Nucleotide-binding</keyword>
<evidence type="ECO:0000256" key="1">
    <source>
        <dbReference type="ARBA" id="ARBA00004173"/>
    </source>
</evidence>
<evidence type="ECO:0000256" key="10">
    <source>
        <dbReference type="ARBA" id="ARBA00044105"/>
    </source>
</evidence>
<dbReference type="InterPro" id="IPR036925">
    <property type="entry name" value="TIF_IF2_dom3_sf"/>
</dbReference>
<dbReference type="CDD" id="cd03692">
    <property type="entry name" value="mtIF2_IVc"/>
    <property type="match status" value="1"/>
</dbReference>
<reference evidence="13 14" key="1">
    <citation type="submission" date="2024-09" db="EMBL/GenBank/DDBJ databases">
        <title>Chromosome-scale assembly of Riccia fluitans.</title>
        <authorList>
            <person name="Paukszto L."/>
            <person name="Sawicki J."/>
            <person name="Karawczyk K."/>
            <person name="Piernik-Szablinska J."/>
            <person name="Szczecinska M."/>
            <person name="Mazdziarz M."/>
        </authorList>
    </citation>
    <scope>NUCLEOTIDE SEQUENCE [LARGE SCALE GENOMIC DNA]</scope>
    <source>
        <strain evidence="13">Rf_01</strain>
        <tissue evidence="13">Aerial parts of the thallus</tissue>
    </source>
</reference>
<dbReference type="Gene3D" id="2.40.30.10">
    <property type="entry name" value="Translation factors"/>
    <property type="match status" value="2"/>
</dbReference>
<evidence type="ECO:0000256" key="8">
    <source>
        <dbReference type="ARBA" id="ARBA00023134"/>
    </source>
</evidence>
<dbReference type="FunFam" id="3.40.50.10050:FF:000001">
    <property type="entry name" value="Translation initiation factor IF-2"/>
    <property type="match status" value="1"/>
</dbReference>
<comment type="similarity">
    <text evidence="2">Belongs to the TRAFAC class translation factor GTPase superfamily. Classic translation factor GTPase family. IF-2 subfamily.</text>
</comment>
<dbReference type="AlphaFoldDB" id="A0ABD1ZRR8"/>
<proteinExistence type="inferred from homology"/>
<dbReference type="Gene3D" id="3.40.50.10050">
    <property type="entry name" value="Translation initiation factor IF- 2, domain 3"/>
    <property type="match status" value="1"/>
</dbReference>
<evidence type="ECO:0000256" key="2">
    <source>
        <dbReference type="ARBA" id="ARBA00007733"/>
    </source>
</evidence>
<evidence type="ECO:0000256" key="5">
    <source>
        <dbReference type="ARBA" id="ARBA00022917"/>
    </source>
</evidence>
<dbReference type="InterPro" id="IPR005225">
    <property type="entry name" value="Small_GTP-bd"/>
</dbReference>
<dbReference type="InterPro" id="IPR044145">
    <property type="entry name" value="IF2_II"/>
</dbReference>
<gene>
    <name evidence="13" type="ORF">R1flu_022265</name>
</gene>
<dbReference type="FunFam" id="2.40.30.10:FF:000054">
    <property type="entry name" value="Translation initiation factor IF-2"/>
    <property type="match status" value="1"/>
</dbReference>
<comment type="caution">
    <text evidence="13">The sequence shown here is derived from an EMBL/GenBank/DDBJ whole genome shotgun (WGS) entry which is preliminary data.</text>
</comment>
<dbReference type="SUPFAM" id="SSF52156">
    <property type="entry name" value="Initiation factor IF2/eIF5b, domain 3"/>
    <property type="match status" value="1"/>
</dbReference>
<evidence type="ECO:0000313" key="14">
    <source>
        <dbReference type="Proteomes" id="UP001605036"/>
    </source>
</evidence>
<keyword evidence="14" id="KW-1185">Reference proteome</keyword>
<dbReference type="InterPro" id="IPR015760">
    <property type="entry name" value="TIF_IF2"/>
</dbReference>
<keyword evidence="8" id="KW-0342">GTP-binding</keyword>
<keyword evidence="5" id="KW-0648">Protein biosynthesis</keyword>
<protein>
    <recommendedName>
        <fullName evidence="10">Translation initiation factor IF-2, chloroplastic</fullName>
    </recommendedName>
    <alternativeName>
        <fullName evidence="11">Translation initiation factor IF-2, mitochondrial</fullName>
    </alternativeName>
</protein>
<dbReference type="NCBIfam" id="TIGR00487">
    <property type="entry name" value="IF-2"/>
    <property type="match status" value="1"/>
</dbReference>
<evidence type="ECO:0000256" key="3">
    <source>
        <dbReference type="ARBA" id="ARBA00022540"/>
    </source>
</evidence>
<dbReference type="Pfam" id="PF00009">
    <property type="entry name" value="GTP_EFTU"/>
    <property type="match status" value="1"/>
</dbReference>
<name>A0ABD1ZRR8_9MARC</name>
<evidence type="ECO:0000256" key="7">
    <source>
        <dbReference type="ARBA" id="ARBA00023128"/>
    </source>
</evidence>
<dbReference type="EMBL" id="JBHFFA010000001">
    <property type="protein sequence ID" value="KAL2654137.1"/>
    <property type="molecule type" value="Genomic_DNA"/>
</dbReference>
<comment type="subcellular location">
    <subcellularLocation>
        <location evidence="1">Mitochondrion</location>
    </subcellularLocation>
</comment>
<dbReference type="SUPFAM" id="SSF50447">
    <property type="entry name" value="Translation proteins"/>
    <property type="match status" value="2"/>
</dbReference>
<dbReference type="CDD" id="cd03702">
    <property type="entry name" value="IF2_mtIF2_II"/>
    <property type="match status" value="1"/>
</dbReference>
<evidence type="ECO:0000256" key="11">
    <source>
        <dbReference type="ARBA" id="ARBA00044200"/>
    </source>
</evidence>
<feature type="domain" description="Tr-type G" evidence="12">
    <location>
        <begin position="150"/>
        <end position="320"/>
    </location>
</feature>
<dbReference type="GO" id="GO:0005525">
    <property type="term" value="F:GTP binding"/>
    <property type="evidence" value="ECO:0007669"/>
    <property type="project" value="UniProtKB-KW"/>
</dbReference>
<dbReference type="InterPro" id="IPR009000">
    <property type="entry name" value="Transl_B-barrel_sf"/>
</dbReference>
<dbReference type="InterPro" id="IPR000795">
    <property type="entry name" value="T_Tr_GTP-bd_dom"/>
</dbReference>
<evidence type="ECO:0000259" key="12">
    <source>
        <dbReference type="PROSITE" id="PS51722"/>
    </source>
</evidence>
<dbReference type="InterPro" id="IPR023115">
    <property type="entry name" value="TIF_IF2_dom3"/>
</dbReference>
<evidence type="ECO:0000256" key="6">
    <source>
        <dbReference type="ARBA" id="ARBA00022946"/>
    </source>
</evidence>
<dbReference type="PANTHER" id="PTHR43381">
    <property type="entry name" value="TRANSLATION INITIATION FACTOR IF-2-RELATED"/>
    <property type="match status" value="1"/>
</dbReference>
<dbReference type="GO" id="GO:0005739">
    <property type="term" value="C:mitochondrion"/>
    <property type="evidence" value="ECO:0007669"/>
    <property type="project" value="UniProtKB-SubCell"/>
</dbReference>
<dbReference type="SUPFAM" id="SSF52540">
    <property type="entry name" value="P-loop containing nucleoside triphosphate hydrolases"/>
    <property type="match status" value="1"/>
</dbReference>
<keyword evidence="6" id="KW-0809">Transit peptide</keyword>
<dbReference type="Proteomes" id="UP001605036">
    <property type="component" value="Unassembled WGS sequence"/>
</dbReference>
<dbReference type="HAMAP" id="MF_00100_B">
    <property type="entry name" value="IF_2_B"/>
    <property type="match status" value="1"/>
</dbReference>
<dbReference type="Gene3D" id="3.40.50.300">
    <property type="entry name" value="P-loop containing nucleotide triphosphate hydrolases"/>
    <property type="match status" value="1"/>
</dbReference>
<accession>A0ABD1ZRR8</accession>
<dbReference type="Pfam" id="PF22042">
    <property type="entry name" value="EF-G_D2"/>
    <property type="match status" value="1"/>
</dbReference>
<keyword evidence="7" id="KW-0496">Mitochondrion</keyword>